<dbReference type="SMART" id="SM00320">
    <property type="entry name" value="WD40"/>
    <property type="match status" value="1"/>
</dbReference>
<dbReference type="Pfam" id="PF00400">
    <property type="entry name" value="WD40"/>
    <property type="match status" value="1"/>
</dbReference>
<dbReference type="GeneTree" id="ENSGT00940000182456"/>
<dbReference type="InterPro" id="IPR036322">
    <property type="entry name" value="WD40_repeat_dom_sf"/>
</dbReference>
<keyword evidence="1" id="KW-0853">WD repeat</keyword>
<organism evidence="2 3">
    <name type="scientific">Hucho hucho</name>
    <name type="common">huchen</name>
    <dbReference type="NCBI Taxonomy" id="62062"/>
    <lineage>
        <taxon>Eukaryota</taxon>
        <taxon>Metazoa</taxon>
        <taxon>Chordata</taxon>
        <taxon>Craniata</taxon>
        <taxon>Vertebrata</taxon>
        <taxon>Euteleostomi</taxon>
        <taxon>Actinopterygii</taxon>
        <taxon>Neopterygii</taxon>
        <taxon>Teleostei</taxon>
        <taxon>Protacanthopterygii</taxon>
        <taxon>Salmoniformes</taxon>
        <taxon>Salmonidae</taxon>
        <taxon>Salmoninae</taxon>
        <taxon>Hucho</taxon>
    </lineage>
</organism>
<dbReference type="Proteomes" id="UP000314982">
    <property type="component" value="Unassembled WGS sequence"/>
</dbReference>
<reference evidence="2" key="3">
    <citation type="submission" date="2025-09" db="UniProtKB">
        <authorList>
            <consortium name="Ensembl"/>
        </authorList>
    </citation>
    <scope>IDENTIFICATION</scope>
</reference>
<dbReference type="Gene3D" id="2.130.10.10">
    <property type="entry name" value="YVTN repeat-like/Quinoprotein amine dehydrogenase"/>
    <property type="match status" value="1"/>
</dbReference>
<dbReference type="PROSITE" id="PS50082">
    <property type="entry name" value="WD_REPEATS_2"/>
    <property type="match status" value="1"/>
</dbReference>
<dbReference type="PROSITE" id="PS50294">
    <property type="entry name" value="WD_REPEATS_REGION"/>
    <property type="match status" value="1"/>
</dbReference>
<reference evidence="2" key="2">
    <citation type="submission" date="2025-08" db="UniProtKB">
        <authorList>
            <consortium name="Ensembl"/>
        </authorList>
    </citation>
    <scope>IDENTIFICATION</scope>
</reference>
<dbReference type="InterPro" id="IPR001680">
    <property type="entry name" value="WD40_rpt"/>
</dbReference>
<evidence type="ECO:0000313" key="2">
    <source>
        <dbReference type="Ensembl" id="ENSHHUP00000015536.1"/>
    </source>
</evidence>
<evidence type="ECO:0000256" key="1">
    <source>
        <dbReference type="PROSITE-ProRule" id="PRU00221"/>
    </source>
</evidence>
<protein>
    <submittedName>
        <fullName evidence="2">Uncharacterized protein</fullName>
    </submittedName>
</protein>
<feature type="repeat" description="WD" evidence="1">
    <location>
        <begin position="10"/>
        <end position="51"/>
    </location>
</feature>
<reference evidence="3" key="1">
    <citation type="submission" date="2018-06" db="EMBL/GenBank/DDBJ databases">
        <title>Genome assembly of Danube salmon.</title>
        <authorList>
            <person name="Macqueen D.J."/>
            <person name="Gundappa M.K."/>
        </authorList>
    </citation>
    <scope>NUCLEOTIDE SEQUENCE [LARGE SCALE GENOMIC DNA]</scope>
</reference>
<dbReference type="Ensembl" id="ENSHHUT00000016087.1">
    <property type="protein sequence ID" value="ENSHHUP00000015536.1"/>
    <property type="gene ID" value="ENSHHUG00000009677.1"/>
</dbReference>
<keyword evidence="3" id="KW-1185">Reference proteome</keyword>
<dbReference type="SUPFAM" id="SSF50978">
    <property type="entry name" value="WD40 repeat-like"/>
    <property type="match status" value="1"/>
</dbReference>
<dbReference type="AlphaFoldDB" id="A0A4W5KTS0"/>
<dbReference type="STRING" id="62062.ENSHHUP00000015536"/>
<sequence length="98" mass="10713">MEGAVCVFQLKGHITPVRTVVFSPDGLALVSGGVGGLMNIWSLRDGSVLQTVIAGSGAIQNIVWIPDVGVAVCSNRSKVRWNIFWNQNQFTRRPRMVM</sequence>
<evidence type="ECO:0000313" key="3">
    <source>
        <dbReference type="Proteomes" id="UP000314982"/>
    </source>
</evidence>
<accession>A0A4W5KTS0</accession>
<proteinExistence type="predicted"/>
<dbReference type="InterPro" id="IPR015943">
    <property type="entry name" value="WD40/YVTN_repeat-like_dom_sf"/>
</dbReference>
<name>A0A4W5KTS0_9TELE</name>